<accession>G9WNL4</accession>
<keyword evidence="4 7" id="KW-0812">Transmembrane</keyword>
<evidence type="ECO:0000256" key="2">
    <source>
        <dbReference type="ARBA" id="ARBA00009772"/>
    </source>
</evidence>
<keyword evidence="9" id="KW-1185">Reference proteome</keyword>
<feature type="transmembrane region" description="Helical" evidence="7">
    <location>
        <begin position="69"/>
        <end position="93"/>
    </location>
</feature>
<dbReference type="PATRIC" id="fig|796943.3.peg.1364"/>
<dbReference type="RefSeq" id="WP_009534803.1">
    <property type="nucleotide sequence ID" value="NZ_KE148312.1"/>
</dbReference>
<feature type="transmembrane region" description="Helical" evidence="7">
    <location>
        <begin position="113"/>
        <end position="132"/>
    </location>
</feature>
<reference evidence="8" key="2">
    <citation type="submission" date="2013-03" db="EMBL/GenBank/DDBJ databases">
        <title>The Genome Sequence of Oribacterium sp. ACB1.</title>
        <authorList>
            <consortium name="The Broad Institute Genomics Platform"/>
            <consortium name="The Broad Institute Genome Sequencing Center for Infectious Disease"/>
            <person name="Earl A."/>
            <person name="Ward D."/>
            <person name="Feldgarden M."/>
            <person name="Gevers D."/>
            <person name="Sizova M."/>
            <person name="Hazen A."/>
            <person name="Epstein S."/>
            <person name="Walker B."/>
            <person name="Young S."/>
            <person name="Zeng Q."/>
            <person name="Gargeya S."/>
            <person name="Fitzgerald M."/>
            <person name="Haas B."/>
            <person name="Abouelleil A."/>
            <person name="Allen A.W."/>
            <person name="Alvarado L."/>
            <person name="Arachchi H.M."/>
            <person name="Berlin A.M."/>
            <person name="Chapman S.B."/>
            <person name="Gainer-Dewar J."/>
            <person name="Goldberg J."/>
            <person name="Griggs A."/>
            <person name="Gujja S."/>
            <person name="Hansen M."/>
            <person name="Howarth C."/>
            <person name="Imamovic A."/>
            <person name="Ireland A."/>
            <person name="Larimer J."/>
            <person name="McCowan C."/>
            <person name="Murphy C."/>
            <person name="Pearson M."/>
            <person name="Poon T.W."/>
            <person name="Priest M."/>
            <person name="Roberts A."/>
            <person name="Saif S."/>
            <person name="Shea T."/>
            <person name="Sisk P."/>
            <person name="Sykes S."/>
            <person name="Wortman J."/>
            <person name="Nusbaum C."/>
            <person name="Birren B."/>
        </authorList>
    </citation>
    <scope>NUCLEOTIDE SEQUENCE [LARGE SCALE GENOMIC DNA]</scope>
    <source>
        <strain evidence="8">ACB1</strain>
    </source>
</reference>
<keyword evidence="3" id="KW-1003">Cell membrane</keyword>
<dbReference type="PANTHER" id="PTHR30065">
    <property type="entry name" value="FLAGELLAR BIOSYNTHETIC PROTEIN FLIR"/>
    <property type="match status" value="1"/>
</dbReference>
<comment type="similarity">
    <text evidence="2">Belongs to the FliR/MopE/SpaR family.</text>
</comment>
<proteinExistence type="inferred from homology"/>
<keyword evidence="8" id="KW-0969">Cilium</keyword>
<feature type="transmembrane region" description="Helical" evidence="7">
    <location>
        <begin position="212"/>
        <end position="229"/>
    </location>
</feature>
<keyword evidence="5 7" id="KW-1133">Transmembrane helix</keyword>
<evidence type="ECO:0000256" key="5">
    <source>
        <dbReference type="ARBA" id="ARBA00022989"/>
    </source>
</evidence>
<dbReference type="GO" id="GO:0005886">
    <property type="term" value="C:plasma membrane"/>
    <property type="evidence" value="ECO:0007669"/>
    <property type="project" value="UniProtKB-SubCell"/>
</dbReference>
<dbReference type="STRING" id="796943.HMPREF9625_00947"/>
<keyword evidence="8" id="KW-0966">Cell projection</keyword>
<comment type="caution">
    <text evidence="8">The sequence shown here is derived from an EMBL/GenBank/DDBJ whole genome shotgun (WGS) entry which is preliminary data.</text>
</comment>
<evidence type="ECO:0000256" key="1">
    <source>
        <dbReference type="ARBA" id="ARBA00004651"/>
    </source>
</evidence>
<dbReference type="EMBL" id="AFZC02000003">
    <property type="protein sequence ID" value="EHL10751.1"/>
    <property type="molecule type" value="Genomic_DNA"/>
</dbReference>
<comment type="subcellular location">
    <subcellularLocation>
        <location evidence="1">Cell membrane</location>
        <topology evidence="1">Multi-pass membrane protein</topology>
    </subcellularLocation>
</comment>
<dbReference type="AlphaFoldDB" id="G9WNL4"/>
<dbReference type="Proteomes" id="UP000018461">
    <property type="component" value="Unassembled WGS sequence"/>
</dbReference>
<evidence type="ECO:0000256" key="3">
    <source>
        <dbReference type="ARBA" id="ARBA00022475"/>
    </source>
</evidence>
<reference evidence="8" key="1">
    <citation type="submission" date="2011-08" db="EMBL/GenBank/DDBJ databases">
        <authorList>
            <consortium name="The Broad Institute Genome Sequencing Platform"/>
            <person name="Earl A."/>
            <person name="Ward D."/>
            <person name="Feldgarden M."/>
            <person name="Gevers D."/>
            <person name="Sizova M."/>
            <person name="Hazen A."/>
            <person name="Epstein S."/>
            <person name="Young S.K."/>
            <person name="Zeng Q."/>
            <person name="Gargeya S."/>
            <person name="Fitzgerald M."/>
            <person name="Haas B."/>
            <person name="Abouelleil A."/>
            <person name="Alvarado L."/>
            <person name="Arachchi H.M."/>
            <person name="Berlin A."/>
            <person name="Brown A."/>
            <person name="Chapman S.B."/>
            <person name="Chen Z."/>
            <person name="Dunbar C."/>
            <person name="Freedman E."/>
            <person name="Gearin G."/>
            <person name="Gellesch M."/>
            <person name="Goldberg J."/>
            <person name="Griggs A."/>
            <person name="Gujja S."/>
            <person name="Heiman D."/>
            <person name="Howarth C."/>
            <person name="Larson L."/>
            <person name="Lui A."/>
            <person name="MacDonald P.J.P."/>
            <person name="Montmayeur A."/>
            <person name="Murphy C."/>
            <person name="Neiman D."/>
            <person name="Pearson M."/>
            <person name="Priest M."/>
            <person name="Roberts A."/>
            <person name="Saif S."/>
            <person name="Shea T."/>
            <person name="Shenoy N."/>
            <person name="Sisk P."/>
            <person name="Stolte C."/>
            <person name="Sykes S."/>
            <person name="Wortman J."/>
            <person name="Nusbaum C."/>
            <person name="Birren B."/>
        </authorList>
    </citation>
    <scope>NUCLEOTIDE SEQUENCE</scope>
    <source>
        <strain evidence="8">ACB1</strain>
    </source>
</reference>
<dbReference type="InterPro" id="IPR002010">
    <property type="entry name" value="T3SS_IM_R"/>
</dbReference>
<gene>
    <name evidence="8" type="ORF">HMPREF9625_00947</name>
</gene>
<dbReference type="GO" id="GO:0006605">
    <property type="term" value="P:protein targeting"/>
    <property type="evidence" value="ECO:0007669"/>
    <property type="project" value="InterPro"/>
</dbReference>
<evidence type="ECO:0000313" key="8">
    <source>
        <dbReference type="EMBL" id="EHL10751.1"/>
    </source>
</evidence>
<evidence type="ECO:0000256" key="7">
    <source>
        <dbReference type="SAM" id="Phobius"/>
    </source>
</evidence>
<dbReference type="PANTHER" id="PTHR30065:SF1">
    <property type="entry name" value="SURFACE PRESENTATION OF ANTIGENS PROTEIN SPAR"/>
    <property type="match status" value="1"/>
</dbReference>
<evidence type="ECO:0000256" key="4">
    <source>
        <dbReference type="ARBA" id="ARBA00022692"/>
    </source>
</evidence>
<protein>
    <submittedName>
        <fullName evidence="8">Flagellar biosynthetic protein FliR</fullName>
    </submittedName>
</protein>
<name>G9WNL4_9FIRM</name>
<dbReference type="HOGENOM" id="CLU_063626_2_1_9"/>
<dbReference type="PRINTS" id="PR00953">
    <property type="entry name" value="TYPE3IMRPROT"/>
</dbReference>
<evidence type="ECO:0000256" key="6">
    <source>
        <dbReference type="ARBA" id="ARBA00023136"/>
    </source>
</evidence>
<keyword evidence="8" id="KW-0282">Flagellum</keyword>
<keyword evidence="6 7" id="KW-0472">Membrane</keyword>
<organism evidence="8 9">
    <name type="scientific">Oribacterium parvum ACB1</name>
    <dbReference type="NCBI Taxonomy" id="796943"/>
    <lineage>
        <taxon>Bacteria</taxon>
        <taxon>Bacillati</taxon>
        <taxon>Bacillota</taxon>
        <taxon>Clostridia</taxon>
        <taxon>Lachnospirales</taxon>
        <taxon>Lachnospiraceae</taxon>
        <taxon>Oribacterium</taxon>
    </lineage>
</organism>
<dbReference type="Pfam" id="PF01311">
    <property type="entry name" value="Bac_export_1"/>
    <property type="match status" value="1"/>
</dbReference>
<sequence length="250" mass="28106">MLILFSYIVMRMSGAVAFNPIFGRVNYPNKAKAAFILVLSLLCYNYTGGKLTVEPTSFIEYGFLLLKELFVGFCLGFSMDLAFLSLRFATSVIDFSMGLSMSQVFDPQSRSQATVSTGLFYGFLLLLFLSVDGHLRFLEILFRTIDTNPFGQVSIRLLMMPKLMLSLFVASMKMGLELAFPIMGIELMTEVALGILMRVIPQINIFQVNFQLKIAVGLSMIYFLMIPISDKMKDIIGNAFEYLGKVMQLL</sequence>
<evidence type="ECO:0000313" key="9">
    <source>
        <dbReference type="Proteomes" id="UP000018461"/>
    </source>
</evidence>